<gene>
    <name evidence="3" type="ORF">PS691_01160</name>
</gene>
<dbReference type="PANTHER" id="PTHR36509:SF3">
    <property type="entry name" value="SIGNAL PEPTIDE PROTEIN"/>
    <property type="match status" value="1"/>
</dbReference>
<dbReference type="RefSeq" id="WP_224788166.1">
    <property type="nucleotide sequence ID" value="NZ_CABVHQ010000008.1"/>
</dbReference>
<dbReference type="PANTHER" id="PTHR36509">
    <property type="entry name" value="BLL3101 PROTEIN"/>
    <property type="match status" value="1"/>
</dbReference>
<dbReference type="Gene3D" id="1.10.3360.10">
    <property type="entry name" value="VPA0735-like domain"/>
    <property type="match status" value="1"/>
</dbReference>
<evidence type="ECO:0000313" key="3">
    <source>
        <dbReference type="EMBL" id="VVN81993.1"/>
    </source>
</evidence>
<dbReference type="InterPro" id="IPR037050">
    <property type="entry name" value="DUF1254_sf"/>
</dbReference>
<organism evidence="3 4">
    <name type="scientific">Pseudomonas fluorescens</name>
    <dbReference type="NCBI Taxonomy" id="294"/>
    <lineage>
        <taxon>Bacteria</taxon>
        <taxon>Pseudomonadati</taxon>
        <taxon>Pseudomonadota</taxon>
        <taxon>Gammaproteobacteria</taxon>
        <taxon>Pseudomonadales</taxon>
        <taxon>Pseudomonadaceae</taxon>
        <taxon>Pseudomonas</taxon>
    </lineage>
</organism>
<dbReference type="InterPro" id="IPR037049">
    <property type="entry name" value="DUF1214_C_sf"/>
</dbReference>
<dbReference type="Gene3D" id="2.60.40.1610">
    <property type="entry name" value="Domain of unknown function DUF1254"/>
    <property type="match status" value="1"/>
</dbReference>
<evidence type="ECO:0000313" key="4">
    <source>
        <dbReference type="Proteomes" id="UP000337909"/>
    </source>
</evidence>
<accession>A0A5E7B8A7</accession>
<dbReference type="Pfam" id="PF06742">
    <property type="entry name" value="DUF1214"/>
    <property type="match status" value="1"/>
</dbReference>
<dbReference type="Gene3D" id="2.60.120.600">
    <property type="entry name" value="Domain of unknown function DUF1214, C-terminal domain"/>
    <property type="match status" value="1"/>
</dbReference>
<sequence>MTLPQMSRAGRTGISRRLESSLFILLGLLVASTAVAQSYKTDIPPAIVTPDTLETRLGTLRFTDGFPDEATVQKVYDNLDFQRGVQAFISTIPAASQVAMRRGIRSLGPDNGTLFITETLMDSRSLFLTGNSESVYVSGWIDLKNGPVVIESPPNTLGFVDDFWYRYVTDLGNAGPDKGQGGKYLLLPPDYEGEVPQGYHVFKSRTFNNWFASRGFVVNGDPKPAVESFKKQLRIYPLAQAANPPATTFVNISGKTINTIHSMDFSFFEEVNQVVQEEPNAALDPETLGLLAAIGIEKGKPFAPDARMKKILTEAASVGSATARAIASKPRSQDTYHYPNSAWRKLFAGGDYRFLQDDVRQFDARLFYFFYATVNTPALVKKMVGVGSQYAAAFVDAKGQPLDGGKTYRLHLPPNIPAKNFWSVVLYDNQTRSMLQTDQQFPSTGSQKQGIVINPDTSVDLYFGPKSPPGKESNWVQTLPGKGWNTLFRLYGPLDAWFDKTWKPGEIEEVSDPLARTM</sequence>
<dbReference type="InterPro" id="IPR010621">
    <property type="entry name" value="DUF1214"/>
</dbReference>
<evidence type="ECO:0000259" key="2">
    <source>
        <dbReference type="Pfam" id="PF06863"/>
    </source>
</evidence>
<evidence type="ECO:0000259" key="1">
    <source>
        <dbReference type="Pfam" id="PF06742"/>
    </source>
</evidence>
<name>A0A5E7B8A7_PSEFL</name>
<dbReference type="Pfam" id="PF06863">
    <property type="entry name" value="DUF1254"/>
    <property type="match status" value="1"/>
</dbReference>
<dbReference type="EMBL" id="CABVHQ010000008">
    <property type="protein sequence ID" value="VVN81993.1"/>
    <property type="molecule type" value="Genomic_DNA"/>
</dbReference>
<dbReference type="InterPro" id="IPR010679">
    <property type="entry name" value="DUF1254"/>
</dbReference>
<proteinExistence type="predicted"/>
<protein>
    <recommendedName>
        <fullName evidence="5">DUF1254 domain-containing protein</fullName>
    </recommendedName>
</protein>
<feature type="domain" description="DUF1254" evidence="2">
    <location>
        <begin position="118"/>
        <end position="237"/>
    </location>
</feature>
<reference evidence="3 4" key="1">
    <citation type="submission" date="2019-09" db="EMBL/GenBank/DDBJ databases">
        <authorList>
            <person name="Chandra G."/>
            <person name="Truman W A."/>
        </authorList>
    </citation>
    <scope>NUCLEOTIDE SEQUENCE [LARGE SCALE GENOMIC DNA]</scope>
    <source>
        <strain evidence="3">PS691</strain>
    </source>
</reference>
<dbReference type="AlphaFoldDB" id="A0A5E7B8A7"/>
<feature type="domain" description="DUF1214" evidence="1">
    <location>
        <begin position="388"/>
        <end position="493"/>
    </location>
</feature>
<dbReference type="Proteomes" id="UP000337909">
    <property type="component" value="Unassembled WGS sequence"/>
</dbReference>
<dbReference type="SUPFAM" id="SSF160935">
    <property type="entry name" value="VPA0735-like"/>
    <property type="match status" value="1"/>
</dbReference>
<evidence type="ECO:0008006" key="5">
    <source>
        <dbReference type="Google" id="ProtNLM"/>
    </source>
</evidence>